<protein>
    <submittedName>
        <fullName evidence="2">RNA polymerase ECF-type sigma factor</fullName>
    </submittedName>
</protein>
<feature type="compositionally biased region" description="Basic residues" evidence="1">
    <location>
        <begin position="68"/>
        <end position="77"/>
    </location>
</feature>
<evidence type="ECO:0000313" key="2">
    <source>
        <dbReference type="EMBL" id="CAA9506760.1"/>
    </source>
</evidence>
<feature type="compositionally biased region" description="Basic residues" evidence="1">
    <location>
        <begin position="171"/>
        <end position="185"/>
    </location>
</feature>
<gene>
    <name evidence="2" type="ORF">AVDCRST_MAG45-1647</name>
</gene>
<accession>A0A6J4SVP8</accession>
<reference evidence="2" key="1">
    <citation type="submission" date="2020-02" db="EMBL/GenBank/DDBJ databases">
        <authorList>
            <person name="Meier V. D."/>
        </authorList>
    </citation>
    <scope>NUCLEOTIDE SEQUENCE</scope>
    <source>
        <strain evidence="2">AVDCRST_MAG45</strain>
    </source>
</reference>
<feature type="non-terminal residue" evidence="2">
    <location>
        <position position="213"/>
    </location>
</feature>
<dbReference type="EMBL" id="CADCVU010000138">
    <property type="protein sequence ID" value="CAA9506760.1"/>
    <property type="molecule type" value="Genomic_DNA"/>
</dbReference>
<proteinExistence type="predicted"/>
<name>A0A6J4SVP8_9ACTN</name>
<feature type="non-terminal residue" evidence="2">
    <location>
        <position position="1"/>
    </location>
</feature>
<evidence type="ECO:0000256" key="1">
    <source>
        <dbReference type="SAM" id="MobiDB-lite"/>
    </source>
</evidence>
<organism evidence="2">
    <name type="scientific">uncultured Solirubrobacterales bacterium</name>
    <dbReference type="NCBI Taxonomy" id="768556"/>
    <lineage>
        <taxon>Bacteria</taxon>
        <taxon>Bacillati</taxon>
        <taxon>Actinomycetota</taxon>
        <taxon>Thermoleophilia</taxon>
        <taxon>Solirubrobacterales</taxon>
        <taxon>environmental samples</taxon>
    </lineage>
</organism>
<sequence>ERREQPQIAAHGRRSRPRRRRLRVHASARAACGRGSHALHRRVRVAGLRADLRPPLGRGVLAGLPHPRLARSRRGRRPGSLPHRVAQPLALHARARQRTDLGARHLASPLDRRAAPKRGSSAAPAGGQRARGSPSRGRRHGGRGRPPRGGSRGPRRARGAPLGPAQGARARVLRRVHAPRDRRHARGADGYGQGPDAARASEVAHAAGRRRSL</sequence>
<feature type="compositionally biased region" description="Low complexity" evidence="1">
    <location>
        <begin position="159"/>
        <end position="170"/>
    </location>
</feature>
<dbReference type="AlphaFoldDB" id="A0A6J4SVP8"/>
<feature type="region of interest" description="Disordered" evidence="1">
    <location>
        <begin position="56"/>
        <end position="213"/>
    </location>
</feature>
<feature type="region of interest" description="Disordered" evidence="1">
    <location>
        <begin position="1"/>
        <end position="22"/>
    </location>
</feature>
<feature type="compositionally biased region" description="Basic residues" evidence="1">
    <location>
        <begin position="11"/>
        <end position="22"/>
    </location>
</feature>
<feature type="compositionally biased region" description="Low complexity" evidence="1">
    <location>
        <begin position="125"/>
        <end position="135"/>
    </location>
</feature>
<feature type="compositionally biased region" description="Basic residues" evidence="1">
    <location>
        <begin position="136"/>
        <end position="146"/>
    </location>
</feature>